<keyword evidence="7" id="KW-1185">Reference proteome</keyword>
<feature type="domain" description="Phospholipid/glycerol acyltransferase" evidence="5">
    <location>
        <begin position="76"/>
        <end position="195"/>
    </location>
</feature>
<evidence type="ECO:0000259" key="5">
    <source>
        <dbReference type="SMART" id="SM00563"/>
    </source>
</evidence>
<dbReference type="GO" id="GO:0006654">
    <property type="term" value="P:phosphatidic acid biosynthetic process"/>
    <property type="evidence" value="ECO:0007669"/>
    <property type="project" value="TreeGrafter"/>
</dbReference>
<reference evidence="6 7" key="1">
    <citation type="submission" date="2018-04" db="EMBL/GenBank/DDBJ databases">
        <title>Novel species isolated from glacier.</title>
        <authorList>
            <person name="Liu Q."/>
            <person name="Xin Y.-H."/>
        </authorList>
    </citation>
    <scope>NUCLEOTIDE SEQUENCE [LARGE SCALE GENOMIC DNA]</scope>
    <source>
        <strain evidence="6 7">GT1R17</strain>
    </source>
</reference>
<dbReference type="Pfam" id="PF01553">
    <property type="entry name" value="Acyltransferase"/>
    <property type="match status" value="1"/>
</dbReference>
<accession>A0A2T5MJM0</accession>
<name>A0A2T5MJM0_9GAMM</name>
<dbReference type="RefSeq" id="WP_107938472.1">
    <property type="nucleotide sequence ID" value="NZ_QANS01000001.1"/>
</dbReference>
<keyword evidence="4" id="KW-0812">Transmembrane</keyword>
<dbReference type="SUPFAM" id="SSF69593">
    <property type="entry name" value="Glycerol-3-phosphate (1)-acyltransferase"/>
    <property type="match status" value="1"/>
</dbReference>
<dbReference type="OrthoDB" id="9812274at2"/>
<evidence type="ECO:0000313" key="7">
    <source>
        <dbReference type="Proteomes" id="UP000244248"/>
    </source>
</evidence>
<comment type="caution">
    <text evidence="6">The sequence shown here is derived from an EMBL/GenBank/DDBJ whole genome shotgun (WGS) entry which is preliminary data.</text>
</comment>
<organism evidence="6 7">
    <name type="scientific">Stenotrophobium rhamnosiphilum</name>
    <dbReference type="NCBI Taxonomy" id="2029166"/>
    <lineage>
        <taxon>Bacteria</taxon>
        <taxon>Pseudomonadati</taxon>
        <taxon>Pseudomonadota</taxon>
        <taxon>Gammaproteobacteria</taxon>
        <taxon>Nevskiales</taxon>
        <taxon>Nevskiaceae</taxon>
        <taxon>Stenotrophobium</taxon>
    </lineage>
</organism>
<keyword evidence="4" id="KW-1133">Transmembrane helix</keyword>
<dbReference type="SMART" id="SM00563">
    <property type="entry name" value="PlsC"/>
    <property type="match status" value="1"/>
</dbReference>
<protein>
    <submittedName>
        <fullName evidence="6">1-acyl-sn-glycerol-3-phosphate acyltransferase</fullName>
    </submittedName>
</protein>
<evidence type="ECO:0000313" key="6">
    <source>
        <dbReference type="EMBL" id="PTU32765.1"/>
    </source>
</evidence>
<dbReference type="GO" id="GO:0003841">
    <property type="term" value="F:1-acylglycerol-3-phosphate O-acyltransferase activity"/>
    <property type="evidence" value="ECO:0007669"/>
    <property type="project" value="TreeGrafter"/>
</dbReference>
<keyword evidence="3 6" id="KW-0012">Acyltransferase</keyword>
<evidence type="ECO:0000256" key="2">
    <source>
        <dbReference type="ARBA" id="ARBA00022679"/>
    </source>
</evidence>
<evidence type="ECO:0000256" key="1">
    <source>
        <dbReference type="ARBA" id="ARBA00005189"/>
    </source>
</evidence>
<sequence>MKKALSCILTPIFLIVWLMLLNIFHVVQYVALNIFGSQAHQRTVIWLNFFLVHALWILGTRISSSQAAPLPTDRPIIFIANHQNKLDVSGIGWYLRKHLPKFVSKIELARGIPSVSYNLRHSGAALIDRDDARQALKEVGRLGKLIEDTCGSAVIFPEGTRSLTGDVAPFQVGGVKTLLKKAPSAVVVPIYIHNTWALNRYGKFPMGIGERLSWTVLAPIEPAGQAIDAVVAQAEASIRAEHDRRLTG</sequence>
<dbReference type="InterPro" id="IPR002123">
    <property type="entry name" value="Plipid/glycerol_acylTrfase"/>
</dbReference>
<keyword evidence="2 6" id="KW-0808">Transferase</keyword>
<keyword evidence="4" id="KW-0472">Membrane</keyword>
<dbReference type="EMBL" id="QANS01000001">
    <property type="protein sequence ID" value="PTU32765.1"/>
    <property type="molecule type" value="Genomic_DNA"/>
</dbReference>
<feature type="transmembrane region" description="Helical" evidence="4">
    <location>
        <begin position="12"/>
        <end position="32"/>
    </location>
</feature>
<evidence type="ECO:0000256" key="3">
    <source>
        <dbReference type="ARBA" id="ARBA00023315"/>
    </source>
</evidence>
<feature type="transmembrane region" description="Helical" evidence="4">
    <location>
        <begin position="44"/>
        <end position="62"/>
    </location>
</feature>
<dbReference type="PANTHER" id="PTHR10434">
    <property type="entry name" value="1-ACYL-SN-GLYCEROL-3-PHOSPHATE ACYLTRANSFERASE"/>
    <property type="match status" value="1"/>
</dbReference>
<proteinExistence type="predicted"/>
<comment type="pathway">
    <text evidence="1">Lipid metabolism.</text>
</comment>
<dbReference type="CDD" id="cd07989">
    <property type="entry name" value="LPLAT_AGPAT-like"/>
    <property type="match status" value="1"/>
</dbReference>
<gene>
    <name evidence="6" type="ORF">CJD38_01195</name>
</gene>
<dbReference type="Proteomes" id="UP000244248">
    <property type="component" value="Unassembled WGS sequence"/>
</dbReference>
<evidence type="ECO:0000256" key="4">
    <source>
        <dbReference type="SAM" id="Phobius"/>
    </source>
</evidence>
<dbReference type="AlphaFoldDB" id="A0A2T5MJM0"/>
<dbReference type="PANTHER" id="PTHR10434:SF11">
    <property type="entry name" value="1-ACYL-SN-GLYCEROL-3-PHOSPHATE ACYLTRANSFERASE"/>
    <property type="match status" value="1"/>
</dbReference>